<dbReference type="Ensembl" id="ENSPKIT00000039327.1">
    <property type="protein sequence ID" value="ENSPKIP00000014871.1"/>
    <property type="gene ID" value="ENSPKIG00000001784.1"/>
</dbReference>
<accession>A0A3B3RB52</accession>
<dbReference type="PROSITE" id="PS51776">
    <property type="entry name" value="RH1"/>
    <property type="match status" value="1"/>
</dbReference>
<evidence type="ECO:0000256" key="1">
    <source>
        <dbReference type="SAM" id="MobiDB-lite"/>
    </source>
</evidence>
<dbReference type="Pfam" id="PF09744">
    <property type="entry name" value="RH1"/>
    <property type="match status" value="1"/>
</dbReference>
<dbReference type="GO" id="GO:0030159">
    <property type="term" value="F:signaling receptor complex adaptor activity"/>
    <property type="evidence" value="ECO:0007669"/>
    <property type="project" value="TreeGrafter"/>
</dbReference>
<feature type="domain" description="RH1" evidence="2">
    <location>
        <begin position="4"/>
        <end position="92"/>
    </location>
</feature>
<reference evidence="3" key="2">
    <citation type="submission" date="2025-09" db="UniProtKB">
        <authorList>
            <consortium name="Ensembl"/>
        </authorList>
    </citation>
    <scope>IDENTIFICATION</scope>
</reference>
<proteinExistence type="predicted"/>
<sequence>MEFSESILCAAGDLELDPEIVSEEAGKVYSELQSVIEAHGPEAVEPLVPILVWVLEGLASCRAQLKESEEEAEREKGERKELLERFQSERALRKESQERYLELDDQFEQERRAMRGREKERGQRERELERKAREQADQLVALEEQKSILARDLSTLKHTHNKVSCPFPLFLKKERFKKPLTFSGLFPLLSCCTVTGTFWRGGGTRRGETALCLPEVPLAIQSLLKLQSCR</sequence>
<dbReference type="PANTHER" id="PTHR13886">
    <property type="entry name" value="JNK/SAPK-ASSOCIATED PROTEIN"/>
    <property type="match status" value="1"/>
</dbReference>
<dbReference type="Proteomes" id="UP000261540">
    <property type="component" value="Unplaced"/>
</dbReference>
<dbReference type="GeneTree" id="ENSGT00970000198026"/>
<dbReference type="AlphaFoldDB" id="A0A3B3RB52"/>
<dbReference type="STRING" id="1676925.ENSPKIP00000014871"/>
<protein>
    <recommendedName>
        <fullName evidence="2">RH1 domain-containing protein</fullName>
    </recommendedName>
</protein>
<organism evidence="3 4">
    <name type="scientific">Paramormyrops kingsleyae</name>
    <dbReference type="NCBI Taxonomy" id="1676925"/>
    <lineage>
        <taxon>Eukaryota</taxon>
        <taxon>Metazoa</taxon>
        <taxon>Chordata</taxon>
        <taxon>Craniata</taxon>
        <taxon>Vertebrata</taxon>
        <taxon>Euteleostomi</taxon>
        <taxon>Actinopterygii</taxon>
        <taxon>Neopterygii</taxon>
        <taxon>Teleostei</taxon>
        <taxon>Osteoglossocephala</taxon>
        <taxon>Osteoglossomorpha</taxon>
        <taxon>Osteoglossiformes</taxon>
        <taxon>Mormyridae</taxon>
        <taxon>Paramormyrops</taxon>
    </lineage>
</organism>
<dbReference type="GO" id="GO:0016192">
    <property type="term" value="P:vesicle-mediated transport"/>
    <property type="evidence" value="ECO:0007669"/>
    <property type="project" value="TreeGrafter"/>
</dbReference>
<name>A0A3B3RB52_9TELE</name>
<evidence type="ECO:0000313" key="4">
    <source>
        <dbReference type="Proteomes" id="UP000261540"/>
    </source>
</evidence>
<dbReference type="InterPro" id="IPR039911">
    <property type="entry name" value="JIP3/JIP4"/>
</dbReference>
<dbReference type="GO" id="GO:0005078">
    <property type="term" value="F:MAP-kinase scaffold activity"/>
    <property type="evidence" value="ECO:0007669"/>
    <property type="project" value="InterPro"/>
</dbReference>
<dbReference type="PANTHER" id="PTHR13886:SF7">
    <property type="entry name" value="C-JUN-AMINO-TERMINAL KINASE-INTERACTING PROTEIN 4-LIKE ISOFORM X1"/>
    <property type="match status" value="1"/>
</dbReference>
<evidence type="ECO:0000313" key="3">
    <source>
        <dbReference type="Ensembl" id="ENSPKIP00000014871.1"/>
    </source>
</evidence>
<reference evidence="3" key="1">
    <citation type="submission" date="2025-08" db="UniProtKB">
        <authorList>
            <consortium name="Ensembl"/>
        </authorList>
    </citation>
    <scope>IDENTIFICATION</scope>
</reference>
<keyword evidence="4" id="KW-1185">Reference proteome</keyword>
<dbReference type="GO" id="GO:0019894">
    <property type="term" value="F:kinesin binding"/>
    <property type="evidence" value="ECO:0007669"/>
    <property type="project" value="TreeGrafter"/>
</dbReference>
<evidence type="ECO:0000259" key="2">
    <source>
        <dbReference type="PROSITE" id="PS51776"/>
    </source>
</evidence>
<feature type="region of interest" description="Disordered" evidence="1">
    <location>
        <begin position="111"/>
        <end position="130"/>
    </location>
</feature>
<dbReference type="GO" id="GO:0008432">
    <property type="term" value="F:JUN kinase binding"/>
    <property type="evidence" value="ECO:0007669"/>
    <property type="project" value="TreeGrafter"/>
</dbReference>
<dbReference type="GO" id="GO:0005737">
    <property type="term" value="C:cytoplasm"/>
    <property type="evidence" value="ECO:0007669"/>
    <property type="project" value="TreeGrafter"/>
</dbReference>
<dbReference type="InterPro" id="IPR034743">
    <property type="entry name" value="RH1"/>
</dbReference>